<reference evidence="3" key="1">
    <citation type="journal article" date="2020" name="New Phytol.">
        <title>Comparative genomics reveals dynamic genome evolution in host specialist ectomycorrhizal fungi.</title>
        <authorList>
            <person name="Lofgren L.A."/>
            <person name="Nguyen N.H."/>
            <person name="Vilgalys R."/>
            <person name="Ruytinx J."/>
            <person name="Liao H.L."/>
            <person name="Branco S."/>
            <person name="Kuo A."/>
            <person name="LaButti K."/>
            <person name="Lipzen A."/>
            <person name="Andreopoulos W."/>
            <person name="Pangilinan J."/>
            <person name="Riley R."/>
            <person name="Hundley H."/>
            <person name="Na H."/>
            <person name="Barry K."/>
            <person name="Grigoriev I.V."/>
            <person name="Stajich J.E."/>
            <person name="Kennedy P.G."/>
        </authorList>
    </citation>
    <scope>NUCLEOTIDE SEQUENCE</scope>
    <source>
        <strain evidence="3">DOB743</strain>
    </source>
</reference>
<dbReference type="SMART" id="SM00220">
    <property type="entry name" value="S_TKc"/>
    <property type="match status" value="1"/>
</dbReference>
<dbReference type="AlphaFoldDB" id="A0A9P6ZHF3"/>
<protein>
    <recommendedName>
        <fullName evidence="1">non-specific serine/threonine protein kinase</fullName>
        <ecNumber evidence="1">2.7.11.1</ecNumber>
    </recommendedName>
</protein>
<dbReference type="GO" id="GO:0005524">
    <property type="term" value="F:ATP binding"/>
    <property type="evidence" value="ECO:0007669"/>
    <property type="project" value="InterPro"/>
</dbReference>
<evidence type="ECO:0000313" key="4">
    <source>
        <dbReference type="Proteomes" id="UP000714275"/>
    </source>
</evidence>
<dbReference type="Proteomes" id="UP000714275">
    <property type="component" value="Unassembled WGS sequence"/>
</dbReference>
<name>A0A9P6ZHF3_9AGAM</name>
<dbReference type="PROSITE" id="PS00108">
    <property type="entry name" value="PROTEIN_KINASE_ST"/>
    <property type="match status" value="1"/>
</dbReference>
<evidence type="ECO:0000313" key="3">
    <source>
        <dbReference type="EMBL" id="KAG1766376.1"/>
    </source>
</evidence>
<proteinExistence type="predicted"/>
<organism evidence="3 4">
    <name type="scientific">Suillus placidus</name>
    <dbReference type="NCBI Taxonomy" id="48579"/>
    <lineage>
        <taxon>Eukaryota</taxon>
        <taxon>Fungi</taxon>
        <taxon>Dikarya</taxon>
        <taxon>Basidiomycota</taxon>
        <taxon>Agaricomycotina</taxon>
        <taxon>Agaricomycetes</taxon>
        <taxon>Agaricomycetidae</taxon>
        <taxon>Boletales</taxon>
        <taxon>Suillineae</taxon>
        <taxon>Suillaceae</taxon>
        <taxon>Suillus</taxon>
    </lineage>
</organism>
<accession>A0A9P6ZHF3</accession>
<keyword evidence="3" id="KW-0418">Kinase</keyword>
<dbReference type="PANTHER" id="PTHR11909">
    <property type="entry name" value="CASEIN KINASE-RELATED"/>
    <property type="match status" value="1"/>
</dbReference>
<dbReference type="Gene3D" id="1.10.510.10">
    <property type="entry name" value="Transferase(Phosphotransferase) domain 1"/>
    <property type="match status" value="1"/>
</dbReference>
<evidence type="ECO:0000259" key="2">
    <source>
        <dbReference type="PROSITE" id="PS50011"/>
    </source>
</evidence>
<dbReference type="EC" id="2.7.11.1" evidence="1"/>
<dbReference type="InterPro" id="IPR011009">
    <property type="entry name" value="Kinase-like_dom_sf"/>
</dbReference>
<dbReference type="InterPro" id="IPR000719">
    <property type="entry name" value="Prot_kinase_dom"/>
</dbReference>
<dbReference type="Pfam" id="PF00069">
    <property type="entry name" value="Pkinase"/>
    <property type="match status" value="1"/>
</dbReference>
<dbReference type="CDD" id="cd14016">
    <property type="entry name" value="STKc_CK1"/>
    <property type="match status" value="1"/>
</dbReference>
<dbReference type="PROSITE" id="PS50011">
    <property type="entry name" value="PROTEIN_KINASE_DOM"/>
    <property type="match status" value="1"/>
</dbReference>
<dbReference type="GO" id="GO:0004674">
    <property type="term" value="F:protein serine/threonine kinase activity"/>
    <property type="evidence" value="ECO:0007669"/>
    <property type="project" value="UniProtKB-EC"/>
</dbReference>
<keyword evidence="3" id="KW-0808">Transferase</keyword>
<dbReference type="EMBL" id="JABBWD010000096">
    <property type="protein sequence ID" value="KAG1766376.1"/>
    <property type="molecule type" value="Genomic_DNA"/>
</dbReference>
<dbReference type="InterPro" id="IPR050235">
    <property type="entry name" value="CK1_Ser-Thr_kinase"/>
</dbReference>
<dbReference type="OrthoDB" id="5979581at2759"/>
<gene>
    <name evidence="3" type="ORF">EV702DRAFT_980862</name>
</gene>
<dbReference type="SUPFAM" id="SSF56112">
    <property type="entry name" value="Protein kinase-like (PK-like)"/>
    <property type="match status" value="1"/>
</dbReference>
<evidence type="ECO:0000256" key="1">
    <source>
        <dbReference type="ARBA" id="ARBA00012513"/>
    </source>
</evidence>
<feature type="domain" description="Protein kinase" evidence="2">
    <location>
        <begin position="12"/>
        <end position="330"/>
    </location>
</feature>
<dbReference type="InterPro" id="IPR008271">
    <property type="entry name" value="Ser/Thr_kinase_AS"/>
</dbReference>
<keyword evidence="4" id="KW-1185">Reference proteome</keyword>
<sequence>MSNVPIRIDGRFRLGDVLGSGSYAVMYRARNIIKDDVVAVKLEPIIDGSSSVQREYHILKQLEGGVGIPRALWFGRESTYHALVLDLLGPSLHDLFLTHNRKFPLHTVINLADQLLSRLEYIHSHNYVHGDIKTQNITVGLHDLRHTVFIIDFGISKEYCDISTRLHVPFRHNRRLTGTPAFASINNHLGVEPGRRDDLESLTYMLIYFLRGSLPWLTNDHEKLSSSTMLERKANTTIEVLCREIPVEFVTMLIYTRSLAFSEDPDYDHLRSLLHGIRTTFTIPTTCSLDFNQSNDPVMYPPLSPDECLVAAAATPCLPKVMPPCNSSRV</sequence>
<comment type="caution">
    <text evidence="3">The sequence shown here is derived from an EMBL/GenBank/DDBJ whole genome shotgun (WGS) entry which is preliminary data.</text>
</comment>